<comment type="caution">
    <text evidence="2">The sequence shown here is derived from an EMBL/GenBank/DDBJ whole genome shotgun (WGS) entry which is preliminary data.</text>
</comment>
<name>A0AAQ1GPE1_9BURK</name>
<proteinExistence type="predicted"/>
<evidence type="ECO:0000313" key="4">
    <source>
        <dbReference type="Proteomes" id="UP000247515"/>
    </source>
</evidence>
<dbReference type="Proteomes" id="UP000183529">
    <property type="component" value="Unassembled WGS sequence"/>
</dbReference>
<dbReference type="Proteomes" id="UP000247515">
    <property type="component" value="Unassembled WGS sequence"/>
</dbReference>
<sequence length="38" mass="3998">MSLSISNDSLLPGRNYIDGAWVEAVDGSTFPVSDPATD</sequence>
<reference evidence="1 4" key="2">
    <citation type="submission" date="2018-05" db="EMBL/GenBank/DDBJ databases">
        <title>Genomic Encyclopedia of Type Strains, Phase IV (KMG-V): Genome sequencing to study the core and pangenomes of soil and plant-associated prokaryotes.</title>
        <authorList>
            <person name="Whitman W."/>
        </authorList>
    </citation>
    <scope>NUCLEOTIDE SEQUENCE [LARGE SCALE GENOMIC DNA]</scope>
    <source>
        <strain evidence="1 4">SIr-6563</strain>
    </source>
</reference>
<gene>
    <name evidence="1" type="ORF">C7400_1431</name>
    <name evidence="2" type="ORF">SAMN05216550_13448</name>
</gene>
<feature type="non-terminal residue" evidence="2">
    <location>
        <position position="38"/>
    </location>
</feature>
<dbReference type="EMBL" id="QJJV01000043">
    <property type="protein sequence ID" value="PXX05204.1"/>
    <property type="molecule type" value="Genomic_DNA"/>
</dbReference>
<dbReference type="AlphaFoldDB" id="A0AAQ1GPE1"/>
<evidence type="ECO:0000313" key="1">
    <source>
        <dbReference type="EMBL" id="PXX05204.1"/>
    </source>
</evidence>
<dbReference type="EMBL" id="FNZM01000034">
    <property type="protein sequence ID" value="SEK15187.1"/>
    <property type="molecule type" value="Genomic_DNA"/>
</dbReference>
<keyword evidence="4" id="KW-1185">Reference proteome</keyword>
<reference evidence="2 3" key="1">
    <citation type="submission" date="2016-10" db="EMBL/GenBank/DDBJ databases">
        <authorList>
            <person name="Varghese N."/>
            <person name="Submissions S."/>
        </authorList>
    </citation>
    <scope>NUCLEOTIDE SEQUENCE [LARGE SCALE GENOMIC DNA]</scope>
    <source>
        <strain evidence="2 3">LMG 22274</strain>
    </source>
</reference>
<organism evidence="2 3">
    <name type="scientific">Paraburkholderia tropica</name>
    <dbReference type="NCBI Taxonomy" id="92647"/>
    <lineage>
        <taxon>Bacteria</taxon>
        <taxon>Pseudomonadati</taxon>
        <taxon>Pseudomonadota</taxon>
        <taxon>Betaproteobacteria</taxon>
        <taxon>Burkholderiales</taxon>
        <taxon>Burkholderiaceae</taxon>
        <taxon>Paraburkholderia</taxon>
    </lineage>
</organism>
<protein>
    <submittedName>
        <fullName evidence="2">Succinate-semialdehyde dehydrogenase / glutarate-semialdehyde dehydrogenase</fullName>
    </submittedName>
</protein>
<evidence type="ECO:0000313" key="3">
    <source>
        <dbReference type="Proteomes" id="UP000183529"/>
    </source>
</evidence>
<evidence type="ECO:0000313" key="2">
    <source>
        <dbReference type="EMBL" id="SEK15187.1"/>
    </source>
</evidence>
<accession>A0AAQ1GPE1</accession>